<evidence type="ECO:0000256" key="6">
    <source>
        <dbReference type="ARBA" id="ARBA00022840"/>
    </source>
</evidence>
<evidence type="ECO:0000313" key="10">
    <source>
        <dbReference type="Proteomes" id="UP001596392"/>
    </source>
</evidence>
<dbReference type="SUPFAM" id="SSF56112">
    <property type="entry name" value="Protein kinase-like (PK-like)"/>
    <property type="match status" value="1"/>
</dbReference>
<dbReference type="EMBL" id="JBHTAC010000019">
    <property type="protein sequence ID" value="MFC7244720.1"/>
    <property type="molecule type" value="Genomic_DNA"/>
</dbReference>
<sequence length="528" mass="55545">MADRRHAGLIESDCLMREDGVTQVGEGARAAGSAAGALGGLAIGDVLAERYRLEEHVNDDSAGRQVWRGVDIVLRRPVALVLRTPGGAAAEEMLSAAVTASRVVHGNLIGVYDAIDEGERAYVIREWIDGTALRDLVAEEGPFDAERTTSVLHAVADAVSALHASGMAHGNVHPGTVLVAADGRVVLADARVDSTTSNEADVRSLGALAYFMLTGHWPRAEAGRATALPDARRDSTGSLVAPRNVRAGVPTYLDDLVMDLLDPKLALPTAQVLTGELARLDTGERLLFGGNGTLRFADESAAPEPAPRAATPRLMVAGGVALALVVSGLVFAVRALNADATEPSTLRPTPNVTAEASATPAPQPQAIKLRADQVRIVAPVKDRDNEKQAPNMVDGNPKTLWQTTGYKWSNFGNTTKKGIGILIMLDKPELVSSVTLQLSAPGTSATLLGGSAAAPDSRAGDKTIVDTYQQVAGSQAFGKDSGTTIVFSTDASTQYQYLLVWITDLPRDPGESDYPYRVGVQEIAVEVQ</sequence>
<feature type="region of interest" description="Disordered" evidence="7">
    <location>
        <begin position="342"/>
        <end position="362"/>
    </location>
</feature>
<dbReference type="Proteomes" id="UP001596392">
    <property type="component" value="Unassembled WGS sequence"/>
</dbReference>
<protein>
    <recommendedName>
        <fullName evidence="1">non-specific serine/threonine protein kinase</fullName>
        <ecNumber evidence="1">2.7.11.1</ecNumber>
    </recommendedName>
</protein>
<feature type="compositionally biased region" description="Polar residues" evidence="7">
    <location>
        <begin position="342"/>
        <end position="356"/>
    </location>
</feature>
<dbReference type="CDD" id="cd13973">
    <property type="entry name" value="PK_MviN-like"/>
    <property type="match status" value="1"/>
</dbReference>
<dbReference type="PANTHER" id="PTHR43289:SF6">
    <property type="entry name" value="SERINE_THREONINE-PROTEIN KINASE NEKL-3"/>
    <property type="match status" value="1"/>
</dbReference>
<evidence type="ECO:0000313" key="9">
    <source>
        <dbReference type="EMBL" id="MFC7244720.1"/>
    </source>
</evidence>
<organism evidence="9 10">
    <name type="scientific">Catellatospora aurea</name>
    <dbReference type="NCBI Taxonomy" id="1337874"/>
    <lineage>
        <taxon>Bacteria</taxon>
        <taxon>Bacillati</taxon>
        <taxon>Actinomycetota</taxon>
        <taxon>Actinomycetes</taxon>
        <taxon>Micromonosporales</taxon>
        <taxon>Micromonosporaceae</taxon>
        <taxon>Catellatospora</taxon>
    </lineage>
</organism>
<keyword evidence="6" id="KW-0067">ATP-binding</keyword>
<dbReference type="SMART" id="SM00220">
    <property type="entry name" value="S_TKc"/>
    <property type="match status" value="1"/>
</dbReference>
<evidence type="ECO:0000256" key="1">
    <source>
        <dbReference type="ARBA" id="ARBA00012513"/>
    </source>
</evidence>
<evidence type="ECO:0000256" key="3">
    <source>
        <dbReference type="ARBA" id="ARBA00022679"/>
    </source>
</evidence>
<name>A0ABW2H0K7_9ACTN</name>
<dbReference type="PANTHER" id="PTHR43289">
    <property type="entry name" value="MITOGEN-ACTIVATED PROTEIN KINASE KINASE KINASE 20-RELATED"/>
    <property type="match status" value="1"/>
</dbReference>
<proteinExistence type="predicted"/>
<accession>A0ABW2H0K7</accession>
<dbReference type="PROSITE" id="PS50011">
    <property type="entry name" value="PROTEIN_KINASE_DOM"/>
    <property type="match status" value="1"/>
</dbReference>
<evidence type="ECO:0000256" key="7">
    <source>
        <dbReference type="SAM" id="MobiDB-lite"/>
    </source>
</evidence>
<dbReference type="GO" id="GO:0016301">
    <property type="term" value="F:kinase activity"/>
    <property type="evidence" value="ECO:0007669"/>
    <property type="project" value="UniProtKB-KW"/>
</dbReference>
<dbReference type="RefSeq" id="WP_376807719.1">
    <property type="nucleotide sequence ID" value="NZ_JBHTAC010000019.1"/>
</dbReference>
<keyword evidence="2" id="KW-0723">Serine/threonine-protein kinase</keyword>
<comment type="caution">
    <text evidence="9">The sequence shown here is derived from an EMBL/GenBank/DDBJ whole genome shotgun (WGS) entry which is preliminary data.</text>
</comment>
<evidence type="ECO:0000256" key="4">
    <source>
        <dbReference type="ARBA" id="ARBA00022741"/>
    </source>
</evidence>
<dbReference type="Pfam" id="PF00069">
    <property type="entry name" value="Pkinase"/>
    <property type="match status" value="1"/>
</dbReference>
<keyword evidence="3" id="KW-0808">Transferase</keyword>
<keyword evidence="10" id="KW-1185">Reference proteome</keyword>
<gene>
    <name evidence="9" type="ORF">ACFQO7_19775</name>
</gene>
<reference evidence="10" key="1">
    <citation type="journal article" date="2019" name="Int. J. Syst. Evol. Microbiol.">
        <title>The Global Catalogue of Microorganisms (GCM) 10K type strain sequencing project: providing services to taxonomists for standard genome sequencing and annotation.</title>
        <authorList>
            <consortium name="The Broad Institute Genomics Platform"/>
            <consortium name="The Broad Institute Genome Sequencing Center for Infectious Disease"/>
            <person name="Wu L."/>
            <person name="Ma J."/>
        </authorList>
    </citation>
    <scope>NUCLEOTIDE SEQUENCE [LARGE SCALE GENOMIC DNA]</scope>
    <source>
        <strain evidence="10">CGMCC 1.9106</strain>
    </source>
</reference>
<dbReference type="EC" id="2.7.11.1" evidence="1"/>
<keyword evidence="4" id="KW-0547">Nucleotide-binding</keyword>
<keyword evidence="5 9" id="KW-0418">Kinase</keyword>
<evidence type="ECO:0000256" key="2">
    <source>
        <dbReference type="ARBA" id="ARBA00022527"/>
    </source>
</evidence>
<dbReference type="Gene3D" id="1.10.510.10">
    <property type="entry name" value="Transferase(Phosphotransferase) domain 1"/>
    <property type="match status" value="1"/>
</dbReference>
<evidence type="ECO:0000259" key="8">
    <source>
        <dbReference type="PROSITE" id="PS50011"/>
    </source>
</evidence>
<evidence type="ECO:0000256" key="5">
    <source>
        <dbReference type="ARBA" id="ARBA00022777"/>
    </source>
</evidence>
<dbReference type="InterPro" id="IPR011009">
    <property type="entry name" value="Kinase-like_dom_sf"/>
</dbReference>
<feature type="domain" description="Protein kinase" evidence="8">
    <location>
        <begin position="32"/>
        <end position="325"/>
    </location>
</feature>
<dbReference type="Gene3D" id="3.30.200.20">
    <property type="entry name" value="Phosphorylase Kinase, domain 1"/>
    <property type="match status" value="1"/>
</dbReference>
<dbReference type="InterPro" id="IPR000719">
    <property type="entry name" value="Prot_kinase_dom"/>
</dbReference>